<keyword evidence="9" id="KW-1185">Reference proteome</keyword>
<evidence type="ECO:0000259" key="7">
    <source>
        <dbReference type="SMART" id="SM01332"/>
    </source>
</evidence>
<dbReference type="STRING" id="1754192.A0A1Y1WRE5"/>
<dbReference type="SUPFAM" id="SSF47954">
    <property type="entry name" value="Cyclin-like"/>
    <property type="match status" value="2"/>
</dbReference>
<feature type="domain" description="Cyclin-like" evidence="6">
    <location>
        <begin position="75"/>
        <end position="159"/>
    </location>
</feature>
<evidence type="ECO:0000256" key="1">
    <source>
        <dbReference type="ARBA" id="ARBA00006955"/>
    </source>
</evidence>
<dbReference type="InterPro" id="IPR048258">
    <property type="entry name" value="Cyclins_cyclin-box"/>
</dbReference>
<organism evidence="8 9">
    <name type="scientific">Anaeromyces robustus</name>
    <dbReference type="NCBI Taxonomy" id="1754192"/>
    <lineage>
        <taxon>Eukaryota</taxon>
        <taxon>Fungi</taxon>
        <taxon>Fungi incertae sedis</taxon>
        <taxon>Chytridiomycota</taxon>
        <taxon>Chytridiomycota incertae sedis</taxon>
        <taxon>Neocallimastigomycetes</taxon>
        <taxon>Neocallimastigales</taxon>
        <taxon>Neocallimastigaceae</taxon>
        <taxon>Anaeromyces</taxon>
    </lineage>
</organism>
<keyword evidence="3 5" id="KW-0195">Cyclin</keyword>
<dbReference type="Pfam" id="PF02984">
    <property type="entry name" value="Cyclin_C"/>
    <property type="match status" value="1"/>
</dbReference>
<feature type="domain" description="Cyclin-like" evidence="6">
    <location>
        <begin position="172"/>
        <end position="254"/>
    </location>
</feature>
<evidence type="ECO:0000256" key="4">
    <source>
        <dbReference type="ARBA" id="ARBA00023306"/>
    </source>
</evidence>
<proteinExistence type="inferred from homology"/>
<name>A0A1Y1WRE5_9FUNG</name>
<evidence type="ECO:0000256" key="3">
    <source>
        <dbReference type="ARBA" id="ARBA00023127"/>
    </source>
</evidence>
<dbReference type="Pfam" id="PF00134">
    <property type="entry name" value="Cyclin_N"/>
    <property type="match status" value="1"/>
</dbReference>
<dbReference type="GO" id="GO:0016538">
    <property type="term" value="F:cyclin-dependent protein serine/threonine kinase regulator activity"/>
    <property type="evidence" value="ECO:0007669"/>
    <property type="project" value="InterPro"/>
</dbReference>
<reference evidence="8 9" key="1">
    <citation type="submission" date="2016-08" db="EMBL/GenBank/DDBJ databases">
        <title>A Parts List for Fungal Cellulosomes Revealed by Comparative Genomics.</title>
        <authorList>
            <consortium name="DOE Joint Genome Institute"/>
            <person name="Haitjema C.H."/>
            <person name="Gilmore S.P."/>
            <person name="Henske J.K."/>
            <person name="Solomon K.V."/>
            <person name="De Groot R."/>
            <person name="Kuo A."/>
            <person name="Mondo S.J."/>
            <person name="Salamov A.A."/>
            <person name="Labutti K."/>
            <person name="Zhao Z."/>
            <person name="Chiniquy J."/>
            <person name="Barry K."/>
            <person name="Brewer H.M."/>
            <person name="Purvine S.O."/>
            <person name="Wright A.T."/>
            <person name="Boxma B."/>
            <person name="Van Alen T."/>
            <person name="Hackstein J.H."/>
            <person name="Baker S.E."/>
            <person name="Grigoriev I.V."/>
            <person name="O'Malley M.A."/>
        </authorList>
    </citation>
    <scope>NUCLEOTIDE SEQUENCE [LARGE SCALE GENOMIC DNA]</scope>
    <source>
        <strain evidence="8 9">S4</strain>
    </source>
</reference>
<comment type="caution">
    <text evidence="8">The sequence shown here is derived from an EMBL/GenBank/DDBJ whole genome shotgun (WGS) entry which is preliminary data.</text>
</comment>
<gene>
    <name evidence="8" type="ORF">BCR32DRAFT_209536</name>
</gene>
<dbReference type="InterPro" id="IPR036915">
    <property type="entry name" value="Cyclin-like_sf"/>
</dbReference>
<dbReference type="SMART" id="SM01332">
    <property type="entry name" value="Cyclin_C"/>
    <property type="match status" value="1"/>
</dbReference>
<dbReference type="AlphaFoldDB" id="A0A1Y1WRE5"/>
<keyword evidence="2" id="KW-0132">Cell division</keyword>
<dbReference type="PROSITE" id="PS00292">
    <property type="entry name" value="CYCLINS"/>
    <property type="match status" value="1"/>
</dbReference>
<reference evidence="8 9" key="2">
    <citation type="submission" date="2016-08" db="EMBL/GenBank/DDBJ databases">
        <title>Pervasive Adenine N6-methylation of Active Genes in Fungi.</title>
        <authorList>
            <consortium name="DOE Joint Genome Institute"/>
            <person name="Mondo S.J."/>
            <person name="Dannebaum R.O."/>
            <person name="Kuo R.C."/>
            <person name="Labutti K."/>
            <person name="Haridas S."/>
            <person name="Kuo A."/>
            <person name="Salamov A."/>
            <person name="Ahrendt S.R."/>
            <person name="Lipzen A."/>
            <person name="Sullivan W."/>
            <person name="Andreopoulos W.B."/>
            <person name="Clum A."/>
            <person name="Lindquist E."/>
            <person name="Daum C."/>
            <person name="Ramamoorthy G.K."/>
            <person name="Gryganskyi A."/>
            <person name="Culley D."/>
            <person name="Magnuson J.K."/>
            <person name="James T.Y."/>
            <person name="O'Malley M.A."/>
            <person name="Stajich J.E."/>
            <person name="Spatafora J.W."/>
            <person name="Visel A."/>
            <person name="Grigoriev I.V."/>
        </authorList>
    </citation>
    <scope>NUCLEOTIDE SEQUENCE [LARGE SCALE GENOMIC DNA]</scope>
    <source>
        <strain evidence="8 9">S4</strain>
    </source>
</reference>
<dbReference type="SMART" id="SM00385">
    <property type="entry name" value="CYCLIN"/>
    <property type="match status" value="2"/>
</dbReference>
<dbReference type="InterPro" id="IPR004367">
    <property type="entry name" value="Cyclin_C-dom"/>
</dbReference>
<comment type="similarity">
    <text evidence="1">Belongs to the cyclin family. Cyclin AB subfamily.</text>
</comment>
<dbReference type="GO" id="GO:0032436">
    <property type="term" value="P:positive regulation of proteasomal ubiquitin-dependent protein catabolic process"/>
    <property type="evidence" value="ECO:0007669"/>
    <property type="project" value="EnsemblFungi"/>
</dbReference>
<evidence type="ECO:0000256" key="2">
    <source>
        <dbReference type="ARBA" id="ARBA00022618"/>
    </source>
</evidence>
<feature type="domain" description="Cyclin C-terminal" evidence="7">
    <location>
        <begin position="168"/>
        <end position="286"/>
    </location>
</feature>
<dbReference type="CDD" id="cd20512">
    <property type="entry name" value="CYCLIN_CLBs_yeast_rpt2"/>
    <property type="match status" value="1"/>
</dbReference>
<evidence type="ECO:0000313" key="8">
    <source>
        <dbReference type="EMBL" id="ORX76109.1"/>
    </source>
</evidence>
<accession>A0A1Y1WRE5</accession>
<dbReference type="PANTHER" id="PTHR10177">
    <property type="entry name" value="CYCLINS"/>
    <property type="match status" value="1"/>
</dbReference>
<dbReference type="EMBL" id="MCFG01000318">
    <property type="protein sequence ID" value="ORX76109.1"/>
    <property type="molecule type" value="Genomic_DNA"/>
</dbReference>
<dbReference type="FunFam" id="1.10.472.10:FF:000001">
    <property type="entry name" value="G2/mitotic-specific cyclin"/>
    <property type="match status" value="1"/>
</dbReference>
<sequence>MKYLETNTKTNIPLSENKIKNKTKKEITYDPISLSEYSSDIYNYMKELEVKMLPDPNYVEHQQEVTWNSRTILINWIAEVHWKFRMQPETLFLTVNIIDRFLSVKSIKLNKFQLLGICSLLISAKYEETLVPSIKDLVFIVNNIYTNEEIIQAERCVLVLLGFDLGFPGPMYFLRRISKADGYDTKTRTLAKYLIEITLLDEHFISCPPSLIASAAVLLARKILFNNQNWNKLFIYYSGYNENLLIPVAQNIINYALPKAEHHQLPFIKKKYSIDSFKKVSLFVSQWIKKQCLIEENNKEQNKITPQN</sequence>
<dbReference type="InterPro" id="IPR006671">
    <property type="entry name" value="Cyclin_N"/>
</dbReference>
<dbReference type="InterPro" id="IPR046965">
    <property type="entry name" value="Cyclin_A/B-like"/>
</dbReference>
<evidence type="ECO:0000256" key="5">
    <source>
        <dbReference type="RuleBase" id="RU000383"/>
    </source>
</evidence>
<dbReference type="FunFam" id="1.10.472.10:FF:000005">
    <property type="entry name" value="G2/mitotic-specific cyclin B"/>
    <property type="match status" value="1"/>
</dbReference>
<evidence type="ECO:0000313" key="9">
    <source>
        <dbReference type="Proteomes" id="UP000193944"/>
    </source>
</evidence>
<dbReference type="Gene3D" id="1.10.472.10">
    <property type="entry name" value="Cyclin-like"/>
    <property type="match status" value="2"/>
</dbReference>
<dbReference type="GO" id="GO:0051301">
    <property type="term" value="P:cell division"/>
    <property type="evidence" value="ECO:0007669"/>
    <property type="project" value="UniProtKB-KW"/>
</dbReference>
<evidence type="ECO:0000259" key="6">
    <source>
        <dbReference type="SMART" id="SM00385"/>
    </source>
</evidence>
<dbReference type="GO" id="GO:1900087">
    <property type="term" value="P:positive regulation of G1/S transition of mitotic cell cycle"/>
    <property type="evidence" value="ECO:0007669"/>
    <property type="project" value="EnsemblFungi"/>
</dbReference>
<keyword evidence="4" id="KW-0131">Cell cycle</keyword>
<protein>
    <submittedName>
        <fullName evidence="8">Putative g2 b-type cyclin</fullName>
    </submittedName>
</protein>
<dbReference type="InterPro" id="IPR013763">
    <property type="entry name" value="Cyclin-like_dom"/>
</dbReference>
<dbReference type="InterPro" id="IPR039361">
    <property type="entry name" value="Cyclin"/>
</dbReference>
<dbReference type="OrthoDB" id="5590282at2759"/>
<dbReference type="GO" id="GO:0010520">
    <property type="term" value="P:regulation of reciprocal meiotic recombination"/>
    <property type="evidence" value="ECO:0007669"/>
    <property type="project" value="EnsemblFungi"/>
</dbReference>
<dbReference type="PIRSF" id="PIRSF001771">
    <property type="entry name" value="Cyclin_A_B_D_E"/>
    <property type="match status" value="1"/>
</dbReference>
<dbReference type="Proteomes" id="UP000193944">
    <property type="component" value="Unassembled WGS sequence"/>
</dbReference>
<dbReference type="GO" id="GO:0044772">
    <property type="term" value="P:mitotic cell cycle phase transition"/>
    <property type="evidence" value="ECO:0007669"/>
    <property type="project" value="InterPro"/>
</dbReference>